<accession>A0A1E4RN98</accession>
<dbReference type="PANTHER" id="PTHR10073">
    <property type="entry name" value="DNA MISMATCH REPAIR PROTEIN MLH, PMS, MUTL"/>
    <property type="match status" value="1"/>
</dbReference>
<keyword evidence="6" id="KW-1185">Reference proteome</keyword>
<dbReference type="GO" id="GO:0032300">
    <property type="term" value="C:mismatch repair complex"/>
    <property type="evidence" value="ECO:0007669"/>
    <property type="project" value="InterPro"/>
</dbReference>
<organism evidence="5 6">
    <name type="scientific">Hyphopichia burtonii NRRL Y-1933</name>
    <dbReference type="NCBI Taxonomy" id="984485"/>
    <lineage>
        <taxon>Eukaryota</taxon>
        <taxon>Fungi</taxon>
        <taxon>Dikarya</taxon>
        <taxon>Ascomycota</taxon>
        <taxon>Saccharomycotina</taxon>
        <taxon>Pichiomycetes</taxon>
        <taxon>Debaryomycetaceae</taxon>
        <taxon>Hyphopichia</taxon>
    </lineage>
</organism>
<dbReference type="InterPro" id="IPR014762">
    <property type="entry name" value="DNA_mismatch_repair_CS"/>
</dbReference>
<dbReference type="PROSITE" id="PS00058">
    <property type="entry name" value="DNA_MISMATCH_REPAIR_1"/>
    <property type="match status" value="1"/>
</dbReference>
<evidence type="ECO:0000256" key="2">
    <source>
        <dbReference type="ARBA" id="ARBA00022763"/>
    </source>
</evidence>
<dbReference type="InterPro" id="IPR036890">
    <property type="entry name" value="HATPase_C_sf"/>
</dbReference>
<dbReference type="InterPro" id="IPR038973">
    <property type="entry name" value="MutL/Mlh/Pms-like"/>
</dbReference>
<dbReference type="GO" id="GO:0030983">
    <property type="term" value="F:mismatched DNA binding"/>
    <property type="evidence" value="ECO:0007669"/>
    <property type="project" value="InterPro"/>
</dbReference>
<dbReference type="GO" id="GO:0061982">
    <property type="term" value="P:meiosis I cell cycle process"/>
    <property type="evidence" value="ECO:0007669"/>
    <property type="project" value="UniProtKB-ARBA"/>
</dbReference>
<dbReference type="PANTHER" id="PTHR10073:SF12">
    <property type="entry name" value="DNA MISMATCH REPAIR PROTEIN MLH1"/>
    <property type="match status" value="1"/>
</dbReference>
<name>A0A1E4RN98_9ASCO</name>
<dbReference type="RefSeq" id="XP_020077790.1">
    <property type="nucleotide sequence ID" value="XM_020220034.1"/>
</dbReference>
<dbReference type="Proteomes" id="UP000095085">
    <property type="component" value="Unassembled WGS sequence"/>
</dbReference>
<dbReference type="GeneID" id="30994584"/>
<dbReference type="InterPro" id="IPR002099">
    <property type="entry name" value="MutL/Mlh/PMS"/>
</dbReference>
<dbReference type="Gene3D" id="3.30.230.10">
    <property type="match status" value="1"/>
</dbReference>
<evidence type="ECO:0000256" key="3">
    <source>
        <dbReference type="ARBA" id="ARBA00023204"/>
    </source>
</evidence>
<dbReference type="GO" id="GO:0005524">
    <property type="term" value="F:ATP binding"/>
    <property type="evidence" value="ECO:0007669"/>
    <property type="project" value="InterPro"/>
</dbReference>
<dbReference type="OrthoDB" id="10263226at2759"/>
<sequence>MTSIHKLPSKVYNDILSGKTMQLQVYCAKELIENSLDSNCTTVTIQVDHKTCGLNYMAVTDNGTGIADGDRPLVCQPNHTLKIKSLGDLTEESFCTFGFRGEGLFFLRQLSKSGTFSISTKTATDKFGMEWSIDATTGKMLLLNRKVVTGDFGTKVTITGLFFHFPVRYKILCKDPSSSVSKLKEMLVSYSICHPSVRFYLKFVDYNPSSRKCISSKKCKDQVFTSGTLLLNSISIFLPKIANLERKFTSFKCESPVGFGCEININMHICANNIYSSKGLRVLAINKRPVMEDGLDSIYKKVSKVVSSVCQEFSHQTLSIWVVHISNVPNKFLDYNIEPSKTDICFTNPELEIAILDSLNRQLRKQLVIALENQIEAQTLPKDEIADGGHLEEEISMESSTIQTTKDSSFSEKESELQNPIADEWSFTMHDFESVPSDAVNQQRPSQDSSFSNEDLTISKSVSLSNPFIITKVKTTNLQQQPLVTDLIRPILKRKCQTKRQLAFLCSSTPKQTLDKRSLPSECLTEIVEDSSNQQIQAVPTKDKSSQTNLKSLINKNQCEYGTAVHNLAGYLDTRSYDIIELAAGDKTLLDHTKTQASSDENPSEHIVQFLTSFVGGSKKLLLQKVDEGWFSWGLEICNSRAA</sequence>
<evidence type="ECO:0000313" key="6">
    <source>
        <dbReference type="Proteomes" id="UP000095085"/>
    </source>
</evidence>
<keyword evidence="3" id="KW-0234">DNA repair</keyword>
<dbReference type="InterPro" id="IPR014721">
    <property type="entry name" value="Ribsml_uS5_D2-typ_fold_subgr"/>
</dbReference>
<evidence type="ECO:0000256" key="1">
    <source>
        <dbReference type="ARBA" id="ARBA00006082"/>
    </source>
</evidence>
<protein>
    <recommendedName>
        <fullName evidence="4">DNA mismatch repair protein S5 domain-containing protein</fullName>
    </recommendedName>
</protein>
<dbReference type="STRING" id="984485.A0A1E4RN98"/>
<dbReference type="AlphaFoldDB" id="A0A1E4RN98"/>
<dbReference type="NCBIfam" id="TIGR00585">
    <property type="entry name" value="mutl"/>
    <property type="match status" value="1"/>
</dbReference>
<reference evidence="6" key="1">
    <citation type="submission" date="2016-05" db="EMBL/GenBank/DDBJ databases">
        <title>Comparative genomics of biotechnologically important yeasts.</title>
        <authorList>
            <consortium name="DOE Joint Genome Institute"/>
            <person name="Riley R."/>
            <person name="Haridas S."/>
            <person name="Wolfe K.H."/>
            <person name="Lopes M.R."/>
            <person name="Hittinger C.T."/>
            <person name="Goker M."/>
            <person name="Salamov A."/>
            <person name="Wisecaver J."/>
            <person name="Long T.M."/>
            <person name="Aerts A.L."/>
            <person name="Barry K."/>
            <person name="Choi C."/>
            <person name="Clum A."/>
            <person name="Coughlan A.Y."/>
            <person name="Deshpande S."/>
            <person name="Douglass A.P."/>
            <person name="Hanson S.J."/>
            <person name="Klenk H.-P."/>
            <person name="Labutti K."/>
            <person name="Lapidus A."/>
            <person name="Lindquist E."/>
            <person name="Lipzen A."/>
            <person name="Meier-Kolthoff J.P."/>
            <person name="Ohm R.A."/>
            <person name="Otillar R.P."/>
            <person name="Pangilinan J."/>
            <person name="Peng Y."/>
            <person name="Rokas A."/>
            <person name="Rosa C.A."/>
            <person name="Scheuner C."/>
            <person name="Sibirny A.A."/>
            <person name="Slot J.C."/>
            <person name="Stielow J.B."/>
            <person name="Sun H."/>
            <person name="Kurtzman C.P."/>
            <person name="Blackwell M."/>
            <person name="Grigoriev I.V."/>
            <person name="Jeffries T.W."/>
        </authorList>
    </citation>
    <scope>NUCLEOTIDE SEQUENCE [LARGE SCALE GENOMIC DNA]</scope>
    <source>
        <strain evidence="6">NRRL Y-1933</strain>
    </source>
</reference>
<dbReference type="SMART" id="SM01340">
    <property type="entry name" value="DNA_mis_repair"/>
    <property type="match status" value="1"/>
</dbReference>
<dbReference type="GO" id="GO:0016887">
    <property type="term" value="F:ATP hydrolysis activity"/>
    <property type="evidence" value="ECO:0007669"/>
    <property type="project" value="InterPro"/>
</dbReference>
<dbReference type="Pfam" id="PF01119">
    <property type="entry name" value="DNA_mis_repair"/>
    <property type="match status" value="1"/>
</dbReference>
<comment type="similarity">
    <text evidence="1">Belongs to the DNA mismatch repair MutL/HexB family.</text>
</comment>
<gene>
    <name evidence="5" type="ORF">HYPBUDRAFT_147263</name>
</gene>
<dbReference type="Gene3D" id="3.30.565.10">
    <property type="entry name" value="Histidine kinase-like ATPase, C-terminal domain"/>
    <property type="match status" value="1"/>
</dbReference>
<feature type="domain" description="DNA mismatch repair protein S5" evidence="4">
    <location>
        <begin position="241"/>
        <end position="360"/>
    </location>
</feature>
<dbReference type="SUPFAM" id="SSF54211">
    <property type="entry name" value="Ribosomal protein S5 domain 2-like"/>
    <property type="match status" value="1"/>
</dbReference>
<dbReference type="InterPro" id="IPR013507">
    <property type="entry name" value="DNA_mismatch_S5_2-like"/>
</dbReference>
<dbReference type="Pfam" id="PF13589">
    <property type="entry name" value="HATPase_c_3"/>
    <property type="match status" value="1"/>
</dbReference>
<evidence type="ECO:0000313" key="5">
    <source>
        <dbReference type="EMBL" id="ODV68723.1"/>
    </source>
</evidence>
<dbReference type="SUPFAM" id="SSF55874">
    <property type="entry name" value="ATPase domain of HSP90 chaperone/DNA topoisomerase II/histidine kinase"/>
    <property type="match status" value="1"/>
</dbReference>
<keyword evidence="2" id="KW-0227">DNA damage</keyword>
<dbReference type="GO" id="GO:0140664">
    <property type="term" value="F:ATP-dependent DNA damage sensor activity"/>
    <property type="evidence" value="ECO:0007669"/>
    <property type="project" value="InterPro"/>
</dbReference>
<dbReference type="GO" id="GO:0006298">
    <property type="term" value="P:mismatch repair"/>
    <property type="evidence" value="ECO:0007669"/>
    <property type="project" value="InterPro"/>
</dbReference>
<proteinExistence type="inferred from homology"/>
<dbReference type="EMBL" id="KV454539">
    <property type="protein sequence ID" value="ODV68723.1"/>
    <property type="molecule type" value="Genomic_DNA"/>
</dbReference>
<dbReference type="InterPro" id="IPR020568">
    <property type="entry name" value="Ribosomal_Su5_D2-typ_SF"/>
</dbReference>
<evidence type="ECO:0000259" key="4">
    <source>
        <dbReference type="SMART" id="SM01340"/>
    </source>
</evidence>